<name>A0A0A9EFW6_ARUDO</name>
<reference evidence="1" key="1">
    <citation type="submission" date="2014-09" db="EMBL/GenBank/DDBJ databases">
        <authorList>
            <person name="Magalhaes I.L.F."/>
            <person name="Oliveira U."/>
            <person name="Santos F.R."/>
            <person name="Vidigal T.H.D.A."/>
            <person name="Brescovit A.D."/>
            <person name="Santos A.J."/>
        </authorList>
    </citation>
    <scope>NUCLEOTIDE SEQUENCE</scope>
    <source>
        <tissue evidence="1">Shoot tissue taken approximately 20 cm above the soil surface</tissue>
    </source>
</reference>
<dbReference type="AlphaFoldDB" id="A0A0A9EFW6"/>
<accession>A0A0A9EFW6</accession>
<proteinExistence type="predicted"/>
<sequence>MVPGKPLPAEAAGVHGVAVCFAAVEWLDME</sequence>
<dbReference type="EMBL" id="GBRH01201140">
    <property type="protein sequence ID" value="JAD96755.1"/>
    <property type="molecule type" value="Transcribed_RNA"/>
</dbReference>
<organism evidence="1">
    <name type="scientific">Arundo donax</name>
    <name type="common">Giant reed</name>
    <name type="synonym">Donax arundinaceus</name>
    <dbReference type="NCBI Taxonomy" id="35708"/>
    <lineage>
        <taxon>Eukaryota</taxon>
        <taxon>Viridiplantae</taxon>
        <taxon>Streptophyta</taxon>
        <taxon>Embryophyta</taxon>
        <taxon>Tracheophyta</taxon>
        <taxon>Spermatophyta</taxon>
        <taxon>Magnoliopsida</taxon>
        <taxon>Liliopsida</taxon>
        <taxon>Poales</taxon>
        <taxon>Poaceae</taxon>
        <taxon>PACMAD clade</taxon>
        <taxon>Arundinoideae</taxon>
        <taxon>Arundineae</taxon>
        <taxon>Arundo</taxon>
    </lineage>
</organism>
<evidence type="ECO:0000313" key="1">
    <source>
        <dbReference type="EMBL" id="JAD96755.1"/>
    </source>
</evidence>
<reference evidence="1" key="2">
    <citation type="journal article" date="2015" name="Data Brief">
        <title>Shoot transcriptome of the giant reed, Arundo donax.</title>
        <authorList>
            <person name="Barrero R.A."/>
            <person name="Guerrero F.D."/>
            <person name="Moolhuijzen P."/>
            <person name="Goolsby J.A."/>
            <person name="Tidwell J."/>
            <person name="Bellgard S.E."/>
            <person name="Bellgard M.I."/>
        </authorList>
    </citation>
    <scope>NUCLEOTIDE SEQUENCE</scope>
    <source>
        <tissue evidence="1">Shoot tissue taken approximately 20 cm above the soil surface</tissue>
    </source>
</reference>
<protein>
    <submittedName>
        <fullName evidence="1">Uncharacterized protein</fullName>
    </submittedName>
</protein>